<feature type="region of interest" description="Disordered" evidence="1">
    <location>
        <begin position="221"/>
        <end position="246"/>
    </location>
</feature>
<feature type="compositionally biased region" description="Basic and acidic residues" evidence="1">
    <location>
        <begin position="129"/>
        <end position="142"/>
    </location>
</feature>
<evidence type="ECO:0000313" key="2">
    <source>
        <dbReference type="EMBL" id="TNN82293.1"/>
    </source>
</evidence>
<comment type="caution">
    <text evidence="2">The sequence shown here is derived from an EMBL/GenBank/DDBJ whole genome shotgun (WGS) entry which is preliminary data.</text>
</comment>
<gene>
    <name evidence="2" type="ORF">EYF80_007414</name>
</gene>
<name>A0A4Z2IYH1_9TELE</name>
<dbReference type="EMBL" id="SRLO01000040">
    <property type="protein sequence ID" value="TNN82293.1"/>
    <property type="molecule type" value="Genomic_DNA"/>
</dbReference>
<feature type="compositionally biased region" description="Polar residues" evidence="1">
    <location>
        <begin position="144"/>
        <end position="155"/>
    </location>
</feature>
<dbReference type="AlphaFoldDB" id="A0A4Z2IYH1"/>
<dbReference type="Proteomes" id="UP000314294">
    <property type="component" value="Unassembled WGS sequence"/>
</dbReference>
<accession>A0A4Z2IYH1</accession>
<reference evidence="2 3" key="1">
    <citation type="submission" date="2019-03" db="EMBL/GenBank/DDBJ databases">
        <title>First draft genome of Liparis tanakae, snailfish: a comprehensive survey of snailfish specific genes.</title>
        <authorList>
            <person name="Kim W."/>
            <person name="Song I."/>
            <person name="Jeong J.-H."/>
            <person name="Kim D."/>
            <person name="Kim S."/>
            <person name="Ryu S."/>
            <person name="Song J.Y."/>
            <person name="Lee S.K."/>
        </authorList>
    </citation>
    <scope>NUCLEOTIDE SEQUENCE [LARGE SCALE GENOMIC DNA]</scope>
    <source>
        <tissue evidence="2">Muscle</tissue>
    </source>
</reference>
<evidence type="ECO:0000256" key="1">
    <source>
        <dbReference type="SAM" id="MobiDB-lite"/>
    </source>
</evidence>
<sequence length="303" mass="32581">MNIVNDRPATLYDNNNSDDQTAMQEGSAVGKKTAEGIPVPTESRRKPTAVNRACQPGTPPTLFSTLCWDVYMELRWPFWILWRDFSTWRVKYSIIGGVRVLLAALDSLHGICQRCASLGAVEQGSVEGMDEHFGGGDRDGPQGHKSTLSAGSQEGPGQSHNAICCHFAAGLLLDRQPQIQYVCSREQELLQGRAVTDALHVTAVVLHVERLWDGVATSSGALHASPTAASPPPRTSPHCSDSRAGTRPTGHTFRVWGEHQSCQFPGDVCGEVGTLGLCEGAHHPFFGGSGAGQRLTAQQLGHH</sequence>
<protein>
    <submittedName>
        <fullName evidence="2">Uncharacterized protein</fullName>
    </submittedName>
</protein>
<feature type="region of interest" description="Disordered" evidence="1">
    <location>
        <begin position="127"/>
        <end position="155"/>
    </location>
</feature>
<feature type="region of interest" description="Disordered" evidence="1">
    <location>
        <begin position="1"/>
        <end position="47"/>
    </location>
</feature>
<proteinExistence type="predicted"/>
<keyword evidence="3" id="KW-1185">Reference proteome</keyword>
<organism evidence="2 3">
    <name type="scientific">Liparis tanakae</name>
    <name type="common">Tanaka's snailfish</name>
    <dbReference type="NCBI Taxonomy" id="230148"/>
    <lineage>
        <taxon>Eukaryota</taxon>
        <taxon>Metazoa</taxon>
        <taxon>Chordata</taxon>
        <taxon>Craniata</taxon>
        <taxon>Vertebrata</taxon>
        <taxon>Euteleostomi</taxon>
        <taxon>Actinopterygii</taxon>
        <taxon>Neopterygii</taxon>
        <taxon>Teleostei</taxon>
        <taxon>Neoteleostei</taxon>
        <taxon>Acanthomorphata</taxon>
        <taxon>Eupercaria</taxon>
        <taxon>Perciformes</taxon>
        <taxon>Cottioidei</taxon>
        <taxon>Cottales</taxon>
        <taxon>Liparidae</taxon>
        <taxon>Liparis</taxon>
    </lineage>
</organism>
<evidence type="ECO:0000313" key="3">
    <source>
        <dbReference type="Proteomes" id="UP000314294"/>
    </source>
</evidence>
<feature type="compositionally biased region" description="Polar residues" evidence="1">
    <location>
        <begin position="12"/>
        <end position="24"/>
    </location>
</feature>